<organism evidence="1 2">
    <name type="scientific">Halapricum desulfuricans</name>
    <dbReference type="NCBI Taxonomy" id="2841257"/>
    <lineage>
        <taxon>Archaea</taxon>
        <taxon>Methanobacteriati</taxon>
        <taxon>Methanobacteriota</taxon>
        <taxon>Stenosarchaea group</taxon>
        <taxon>Halobacteria</taxon>
        <taxon>Halobacteriales</taxon>
        <taxon>Haloarculaceae</taxon>
        <taxon>Halapricum</taxon>
    </lineage>
</organism>
<gene>
    <name evidence="1" type="ORF">HSEST_3087</name>
</gene>
<keyword evidence="2" id="KW-1185">Reference proteome</keyword>
<accession>A0A897NVU5</accession>
<keyword evidence="1" id="KW-0614">Plasmid</keyword>
<evidence type="ECO:0000313" key="1">
    <source>
        <dbReference type="EMBL" id="QSG16351.1"/>
    </source>
</evidence>
<dbReference type="AlphaFoldDB" id="A0A897NVU5"/>
<dbReference type="Proteomes" id="UP000663292">
    <property type="component" value="Plasmid pHSR-Est01"/>
</dbReference>
<name>A0A897NVU5_9EURY</name>
<protein>
    <submittedName>
        <fullName evidence="1">Uncharacterized protein</fullName>
    </submittedName>
</protein>
<sequence length="102" mass="10956">MTLPLLSRSEDDVDIRPEPIICVVDDLPFGESICTWSSPGSAVAVIGSKLCLLDEVIGPTSSWRSPSHPLASTLATCNVPAANTPFLSRTARDIVFFTHEKS</sequence>
<evidence type="ECO:0000313" key="2">
    <source>
        <dbReference type="Proteomes" id="UP000663292"/>
    </source>
</evidence>
<proteinExistence type="predicted"/>
<dbReference type="EMBL" id="CP064792">
    <property type="protein sequence ID" value="QSG16351.1"/>
    <property type="molecule type" value="Genomic_DNA"/>
</dbReference>
<reference evidence="1 2" key="1">
    <citation type="submission" date="2020-11" db="EMBL/GenBank/DDBJ databases">
        <title>Carbohydrate-dependent, anaerobic sulfur respiration: A novel catabolism in halophilic archaea.</title>
        <authorList>
            <person name="Sorokin D.Y."/>
            <person name="Messina E."/>
            <person name="Smedile F."/>
            <person name="La Cono V."/>
            <person name="Hallsworth J.E."/>
            <person name="Yakimov M.M."/>
        </authorList>
    </citation>
    <scope>NUCLEOTIDE SEQUENCE [LARGE SCALE GENOMIC DNA]</scope>
    <source>
        <strain evidence="1 2">HSR-Est</strain>
        <plasmid evidence="1 2">pHSR-Est01</plasmid>
    </source>
</reference>
<geneLocation type="plasmid" evidence="1 2">
    <name>pHSR-Est01</name>
</geneLocation>